<evidence type="ECO:0000313" key="1">
    <source>
        <dbReference type="EMBL" id="GMR30945.1"/>
    </source>
</evidence>
<dbReference type="EMBL" id="BTRK01000001">
    <property type="protein sequence ID" value="GMR30945.1"/>
    <property type="molecule type" value="Genomic_DNA"/>
</dbReference>
<protein>
    <submittedName>
        <fullName evidence="1">Uncharacterized protein</fullName>
    </submittedName>
</protein>
<accession>A0AAN4Z5B0</accession>
<evidence type="ECO:0000313" key="2">
    <source>
        <dbReference type="Proteomes" id="UP001328107"/>
    </source>
</evidence>
<name>A0AAN4Z5B0_9BILA</name>
<keyword evidence="2" id="KW-1185">Reference proteome</keyword>
<feature type="non-terminal residue" evidence="1">
    <location>
        <position position="1"/>
    </location>
</feature>
<sequence length="77" mass="8783">GIHERVTRMLSLGRTLNQVRARSEAITMGTLDLARDVLSMIKENDEYFHSDMQFVPQVEEIIAILERTIDLCRPPAA</sequence>
<comment type="caution">
    <text evidence="1">The sequence shown here is derived from an EMBL/GenBank/DDBJ whole genome shotgun (WGS) entry which is preliminary data.</text>
</comment>
<reference evidence="2" key="1">
    <citation type="submission" date="2022-10" db="EMBL/GenBank/DDBJ databases">
        <title>Genome assembly of Pristionchus species.</title>
        <authorList>
            <person name="Yoshida K."/>
            <person name="Sommer R.J."/>
        </authorList>
    </citation>
    <scope>NUCLEOTIDE SEQUENCE [LARGE SCALE GENOMIC DNA]</scope>
    <source>
        <strain evidence="2">RS5460</strain>
    </source>
</reference>
<organism evidence="1 2">
    <name type="scientific">Pristionchus mayeri</name>
    <dbReference type="NCBI Taxonomy" id="1317129"/>
    <lineage>
        <taxon>Eukaryota</taxon>
        <taxon>Metazoa</taxon>
        <taxon>Ecdysozoa</taxon>
        <taxon>Nematoda</taxon>
        <taxon>Chromadorea</taxon>
        <taxon>Rhabditida</taxon>
        <taxon>Rhabditina</taxon>
        <taxon>Diplogasteromorpha</taxon>
        <taxon>Diplogasteroidea</taxon>
        <taxon>Neodiplogasteridae</taxon>
        <taxon>Pristionchus</taxon>
    </lineage>
</organism>
<gene>
    <name evidence="1" type="ORF">PMAYCL1PPCAC_01140</name>
</gene>
<proteinExistence type="predicted"/>
<dbReference type="Proteomes" id="UP001328107">
    <property type="component" value="Unassembled WGS sequence"/>
</dbReference>
<dbReference type="AlphaFoldDB" id="A0AAN4Z5B0"/>